<dbReference type="AlphaFoldDB" id="A0A5C6N428"/>
<keyword evidence="4" id="KW-1185">Reference proteome</keyword>
<feature type="region of interest" description="Disordered" evidence="1">
    <location>
        <begin position="199"/>
        <end position="234"/>
    </location>
</feature>
<dbReference type="InterPro" id="IPR022189">
    <property type="entry name" value="SMTN"/>
</dbReference>
<accession>A0A5C6N428</accession>
<feature type="non-terminal residue" evidence="3">
    <location>
        <position position="1"/>
    </location>
</feature>
<name>A0A5C6N428_9TELE</name>
<feature type="domain" description="Smoothelin" evidence="2">
    <location>
        <begin position="55"/>
        <end position="102"/>
    </location>
</feature>
<protein>
    <recommendedName>
        <fullName evidence="2">Smoothelin domain-containing protein</fullName>
    </recommendedName>
</protein>
<organism evidence="3 4">
    <name type="scientific">Takifugu flavidus</name>
    <name type="common">sansaifugu</name>
    <dbReference type="NCBI Taxonomy" id="433684"/>
    <lineage>
        <taxon>Eukaryota</taxon>
        <taxon>Metazoa</taxon>
        <taxon>Chordata</taxon>
        <taxon>Craniata</taxon>
        <taxon>Vertebrata</taxon>
        <taxon>Euteleostomi</taxon>
        <taxon>Actinopterygii</taxon>
        <taxon>Neopterygii</taxon>
        <taxon>Teleostei</taxon>
        <taxon>Neoteleostei</taxon>
        <taxon>Acanthomorphata</taxon>
        <taxon>Eupercaria</taxon>
        <taxon>Tetraodontiformes</taxon>
        <taxon>Tetradontoidea</taxon>
        <taxon>Tetraodontidae</taxon>
        <taxon>Takifugu</taxon>
    </lineage>
</organism>
<evidence type="ECO:0000259" key="2">
    <source>
        <dbReference type="Pfam" id="PF12510"/>
    </source>
</evidence>
<dbReference type="EMBL" id="RHFK02000018">
    <property type="protein sequence ID" value="TWW60450.1"/>
    <property type="molecule type" value="Genomic_DNA"/>
</dbReference>
<sequence length="270" mass="29934">LDGTVDLDERRLIRSAIRELRRREIEDMEAALATKRFRPTRLKLQEDKENQHRSESAEKLDVLSKKLQSVQDIDELTKMLRAASEYEERKMIRAAIRKIRDEQQQGECSCLTAPRESVPLSDAPSHPFDQHVAAVCVSDPSLLLLLGNAEKSKATVRCLDPENVEPQSSLGTVVSSAESDRCGFSEVILMDSKCHITTDLSASGGEGGETQRSQQGGIRQTDRRTGRQACGPPAVSEEFSLCWNGDAAKNNIKRQQQQGSFLSHQSSGSL</sequence>
<evidence type="ECO:0000313" key="3">
    <source>
        <dbReference type="EMBL" id="TWW60450.1"/>
    </source>
</evidence>
<gene>
    <name evidence="3" type="ORF">D4764_05G0005400</name>
</gene>
<evidence type="ECO:0000313" key="4">
    <source>
        <dbReference type="Proteomes" id="UP000324091"/>
    </source>
</evidence>
<proteinExistence type="predicted"/>
<dbReference type="Pfam" id="PF12510">
    <property type="entry name" value="Smoothelin"/>
    <property type="match status" value="2"/>
</dbReference>
<evidence type="ECO:0000256" key="1">
    <source>
        <dbReference type="SAM" id="MobiDB-lite"/>
    </source>
</evidence>
<feature type="domain" description="Smoothelin" evidence="2">
    <location>
        <begin position="1"/>
        <end position="24"/>
    </location>
</feature>
<reference evidence="3 4" key="1">
    <citation type="submission" date="2019-04" db="EMBL/GenBank/DDBJ databases">
        <title>Chromosome genome assembly for Takifugu flavidus.</title>
        <authorList>
            <person name="Xiao S."/>
        </authorList>
    </citation>
    <scope>NUCLEOTIDE SEQUENCE [LARGE SCALE GENOMIC DNA]</scope>
    <source>
        <strain evidence="3">HTHZ2018</strain>
        <tissue evidence="3">Muscle</tissue>
    </source>
</reference>
<dbReference type="Proteomes" id="UP000324091">
    <property type="component" value="Chromosome 5"/>
</dbReference>
<comment type="caution">
    <text evidence="3">The sequence shown here is derived from an EMBL/GenBank/DDBJ whole genome shotgun (WGS) entry which is preliminary data.</text>
</comment>